<protein>
    <submittedName>
        <fullName evidence="3">Uncharacterized protein</fullName>
    </submittedName>
</protein>
<keyword evidence="1" id="KW-0175">Coiled coil</keyword>
<sequence length="560" mass="63113">MMDPIGTPASLITIWGTVQDMKKFHDKVKCAPKDSWLMPHPVNMQSVIASLPRRSNTAGQDDDPPREIVERCNAALEIIRKEAKDLLDNYEDVKMERSKQIWTRFRILWDRCKFVIDEDTIKALIQAVEYAKSTLYLALDAIILARTVSGHQGIQTCIQDLVKQMTAQAEVLDQIHRASQIIQKCDQLHVPAPEADSIAETETCSLSSTNRGKRIAQTFRKNVVERVKVAVTIPNRKRNGQHKTKSAKRKTVETTHVARLDILPNGPDLDSFSHLPEEDDELGDGTEWPPDDHEEGGFNIMFNGDQCELVIIDSESDAFEFNATTDRASTDQHQTAAELIANTKYVQPSVEDIEDEFNMNGNNAVVNADACWLVVNYVQPSVEENFEDELDINENYLPLDRDLPWVLEEHVESPSVGASSPPNVELEIPQADREQATSSRERDFGGPHDHRDQENADWRGLGNLKGRLRDLGTASGSFLREHGEDLGRNIESWAQNGCQYDPDSCGSSLQTWGGRFLEHVLPQWLPPVLPVPLQTEEDYQPCSRGFFFQPDLKAWVSVPP</sequence>
<name>A0A1L7WKY9_9HELO</name>
<feature type="coiled-coil region" evidence="1">
    <location>
        <begin position="69"/>
        <end position="96"/>
    </location>
</feature>
<dbReference type="EMBL" id="FJOG01000003">
    <property type="protein sequence ID" value="CZR53403.1"/>
    <property type="molecule type" value="Genomic_DNA"/>
</dbReference>
<keyword evidence="4" id="KW-1185">Reference proteome</keyword>
<dbReference type="Proteomes" id="UP000184330">
    <property type="component" value="Unassembled WGS sequence"/>
</dbReference>
<evidence type="ECO:0000313" key="4">
    <source>
        <dbReference type="Proteomes" id="UP000184330"/>
    </source>
</evidence>
<reference evidence="3 4" key="1">
    <citation type="submission" date="2016-03" db="EMBL/GenBank/DDBJ databases">
        <authorList>
            <person name="Ploux O."/>
        </authorList>
    </citation>
    <scope>NUCLEOTIDE SEQUENCE [LARGE SCALE GENOMIC DNA]</scope>
    <source>
        <strain evidence="3 4">UAMH 11012</strain>
    </source>
</reference>
<dbReference type="AlphaFoldDB" id="A0A1L7WKY9"/>
<feature type="region of interest" description="Disordered" evidence="2">
    <location>
        <begin position="412"/>
        <end position="457"/>
    </location>
</feature>
<organism evidence="3 4">
    <name type="scientific">Phialocephala subalpina</name>
    <dbReference type="NCBI Taxonomy" id="576137"/>
    <lineage>
        <taxon>Eukaryota</taxon>
        <taxon>Fungi</taxon>
        <taxon>Dikarya</taxon>
        <taxon>Ascomycota</taxon>
        <taxon>Pezizomycotina</taxon>
        <taxon>Leotiomycetes</taxon>
        <taxon>Helotiales</taxon>
        <taxon>Mollisiaceae</taxon>
        <taxon>Phialocephala</taxon>
        <taxon>Phialocephala fortinii species complex</taxon>
    </lineage>
</organism>
<evidence type="ECO:0000256" key="1">
    <source>
        <dbReference type="SAM" id="Coils"/>
    </source>
</evidence>
<feature type="region of interest" description="Disordered" evidence="2">
    <location>
        <begin position="263"/>
        <end position="284"/>
    </location>
</feature>
<gene>
    <name evidence="3" type="ORF">PAC_03281</name>
</gene>
<accession>A0A1L7WKY9</accession>
<dbReference type="OrthoDB" id="5095686at2759"/>
<evidence type="ECO:0000256" key="2">
    <source>
        <dbReference type="SAM" id="MobiDB-lite"/>
    </source>
</evidence>
<proteinExistence type="predicted"/>
<evidence type="ECO:0000313" key="3">
    <source>
        <dbReference type="EMBL" id="CZR53403.1"/>
    </source>
</evidence>
<feature type="compositionally biased region" description="Basic and acidic residues" evidence="2">
    <location>
        <begin position="430"/>
        <end position="457"/>
    </location>
</feature>